<dbReference type="InterPro" id="IPR042099">
    <property type="entry name" value="ANL_N_sf"/>
</dbReference>
<dbReference type="InterPro" id="IPR005914">
    <property type="entry name" value="Acac_CoA_synth"/>
</dbReference>
<dbReference type="PROSITE" id="PS00455">
    <property type="entry name" value="AMP_BINDING"/>
    <property type="match status" value="1"/>
</dbReference>
<dbReference type="Pfam" id="PF16177">
    <property type="entry name" value="ACAS_N"/>
    <property type="match status" value="1"/>
</dbReference>
<keyword evidence="2" id="KW-0436">Ligase</keyword>
<evidence type="ECO:0000259" key="5">
    <source>
        <dbReference type="Pfam" id="PF00501"/>
    </source>
</evidence>
<dbReference type="EMBL" id="MU854317">
    <property type="protein sequence ID" value="KAK4044651.1"/>
    <property type="molecule type" value="Genomic_DNA"/>
</dbReference>
<dbReference type="PANTHER" id="PTHR42921">
    <property type="entry name" value="ACETOACETYL-COA SYNTHETASE"/>
    <property type="match status" value="1"/>
</dbReference>
<dbReference type="Pfam" id="PF00501">
    <property type="entry name" value="AMP-binding"/>
    <property type="match status" value="1"/>
</dbReference>
<dbReference type="Gene3D" id="3.40.50.12780">
    <property type="entry name" value="N-terminal domain of ligase-like"/>
    <property type="match status" value="1"/>
</dbReference>
<accession>A0AAN6PP95</accession>
<dbReference type="GO" id="GO:0006629">
    <property type="term" value="P:lipid metabolic process"/>
    <property type="evidence" value="ECO:0007669"/>
    <property type="project" value="InterPro"/>
</dbReference>
<dbReference type="Gene3D" id="3.30.300.30">
    <property type="match status" value="1"/>
</dbReference>
<evidence type="ECO:0000256" key="2">
    <source>
        <dbReference type="ARBA" id="ARBA00022598"/>
    </source>
</evidence>
<comment type="caution">
    <text evidence="7">The sequence shown here is derived from an EMBL/GenBank/DDBJ whole genome shotgun (WGS) entry which is preliminary data.</text>
</comment>
<comment type="similarity">
    <text evidence="1">Belongs to the ATP-dependent AMP-binding enzyme family.</text>
</comment>
<dbReference type="InterPro" id="IPR020845">
    <property type="entry name" value="AMP-binding_CS"/>
</dbReference>
<feature type="domain" description="Acetyl-coenzyme A synthetase N-terminal" evidence="6">
    <location>
        <begin position="35"/>
        <end position="92"/>
    </location>
</feature>
<evidence type="ECO:0000256" key="4">
    <source>
        <dbReference type="ARBA" id="ARBA00022840"/>
    </source>
</evidence>
<keyword evidence="3" id="KW-0547">Nucleotide-binding</keyword>
<sequence>MAAAELWRHERPEATPMWRFLELVNSKYHLSLKDYPDLYKWSVDNVADFWGEVWHFAGIKASKPFDQVLPSEAPMFPRPDFFAGARLNFAENLLFPANAEIDESATAVITATEDEGHLTETSWAELRDQVRRCSNALRAVGVKENSVVAGFVANHVQALVALLSAAAIGAIWTGISPDNGVSAVLDRLTQIRPQVLFTDNATLYNGKEWSGKAKTLDVVGELKNHGLEQVVVIRGLENVETELDEIRAKGVEAEEYAAFLNSSPNSPLDFAQLPPSHPLYVLYSSGTTGLPKAIVHTAAGTLLQHKKEHFLHCSLSPSSRMLYYTTTSWMMHHWSVSALACGASLVLYAGSPFKPHGYASIPRLLSSLRVTHFGTSAAYLTALEANNIRPVTDPTLDLSALEAIYSTASPLPPSTFTFIYSAFPRTINLASITGGTDIISLFGAPCPLLPVRVGEIQCAGLGMAIDVVDPSSPPDAPQPIDHSEPGDLVCTKPFPSQPLTFFGADGQEKYRAAYFERFPGLWHHGDFVRLDPRTGGLVMLGRSDGVLKPAGVRFGSAEIYNVLTRFFSHEIEDAVCVGRRRETDRDETVCLFVVMVAAEGGGEKVFDDGLRKRIAEVIRRELSPRHVPGVIEEARAGVPKTGNGKKIEVAVKQILSGMRVRTNASVANPEALEWFREWAGRAEGGLPN</sequence>
<dbReference type="AlphaFoldDB" id="A0AAN6PP95"/>
<dbReference type="Proteomes" id="UP001303115">
    <property type="component" value="Unassembled WGS sequence"/>
</dbReference>
<evidence type="ECO:0000313" key="8">
    <source>
        <dbReference type="Proteomes" id="UP001303115"/>
    </source>
</evidence>
<dbReference type="NCBIfam" id="NF002937">
    <property type="entry name" value="PRK03584.1"/>
    <property type="match status" value="1"/>
</dbReference>
<reference evidence="8" key="1">
    <citation type="journal article" date="2023" name="Mol. Phylogenet. Evol.">
        <title>Genome-scale phylogeny and comparative genomics of the fungal order Sordariales.</title>
        <authorList>
            <person name="Hensen N."/>
            <person name="Bonometti L."/>
            <person name="Westerberg I."/>
            <person name="Brannstrom I.O."/>
            <person name="Guillou S."/>
            <person name="Cros-Aarteil S."/>
            <person name="Calhoun S."/>
            <person name="Haridas S."/>
            <person name="Kuo A."/>
            <person name="Mondo S."/>
            <person name="Pangilinan J."/>
            <person name="Riley R."/>
            <person name="LaButti K."/>
            <person name="Andreopoulos B."/>
            <person name="Lipzen A."/>
            <person name="Chen C."/>
            <person name="Yan M."/>
            <person name="Daum C."/>
            <person name="Ng V."/>
            <person name="Clum A."/>
            <person name="Steindorff A."/>
            <person name="Ohm R.A."/>
            <person name="Martin F."/>
            <person name="Silar P."/>
            <person name="Natvig D.O."/>
            <person name="Lalanne C."/>
            <person name="Gautier V."/>
            <person name="Ament-Velasquez S.L."/>
            <person name="Kruys A."/>
            <person name="Hutchinson M.I."/>
            <person name="Powell A.J."/>
            <person name="Barry K."/>
            <person name="Miller A.N."/>
            <person name="Grigoriev I.V."/>
            <person name="Debuchy R."/>
            <person name="Gladieux P."/>
            <person name="Hiltunen Thoren M."/>
            <person name="Johannesson H."/>
        </authorList>
    </citation>
    <scope>NUCLEOTIDE SEQUENCE [LARGE SCALE GENOMIC DNA]</scope>
    <source>
        <strain evidence="8">CBS 284.82</strain>
    </source>
</reference>
<dbReference type="InterPro" id="IPR032387">
    <property type="entry name" value="ACAS_N"/>
</dbReference>
<gene>
    <name evidence="7" type="ORF">C8A01DRAFT_11987</name>
</gene>
<dbReference type="SUPFAM" id="SSF56801">
    <property type="entry name" value="Acetyl-CoA synthetase-like"/>
    <property type="match status" value="1"/>
</dbReference>
<dbReference type="NCBIfam" id="TIGR01217">
    <property type="entry name" value="ac_ac_CoA_syn"/>
    <property type="match status" value="1"/>
</dbReference>
<organism evidence="7 8">
    <name type="scientific">Parachaetomium inaequale</name>
    <dbReference type="NCBI Taxonomy" id="2588326"/>
    <lineage>
        <taxon>Eukaryota</taxon>
        <taxon>Fungi</taxon>
        <taxon>Dikarya</taxon>
        <taxon>Ascomycota</taxon>
        <taxon>Pezizomycotina</taxon>
        <taxon>Sordariomycetes</taxon>
        <taxon>Sordariomycetidae</taxon>
        <taxon>Sordariales</taxon>
        <taxon>Chaetomiaceae</taxon>
        <taxon>Parachaetomium</taxon>
    </lineage>
</organism>
<dbReference type="InterPro" id="IPR000873">
    <property type="entry name" value="AMP-dep_synth/lig_dom"/>
</dbReference>
<dbReference type="GO" id="GO:0030729">
    <property type="term" value="F:acetoacetate-CoA ligase activity"/>
    <property type="evidence" value="ECO:0007669"/>
    <property type="project" value="InterPro"/>
</dbReference>
<evidence type="ECO:0000256" key="1">
    <source>
        <dbReference type="ARBA" id="ARBA00006432"/>
    </source>
</evidence>
<keyword evidence="4" id="KW-0067">ATP-binding</keyword>
<dbReference type="PANTHER" id="PTHR42921:SF1">
    <property type="entry name" value="ACETOACETYL-COA SYNTHETASE"/>
    <property type="match status" value="1"/>
</dbReference>
<evidence type="ECO:0000313" key="7">
    <source>
        <dbReference type="EMBL" id="KAK4044651.1"/>
    </source>
</evidence>
<name>A0AAN6PP95_9PEZI</name>
<keyword evidence="8" id="KW-1185">Reference proteome</keyword>
<dbReference type="GO" id="GO:0005524">
    <property type="term" value="F:ATP binding"/>
    <property type="evidence" value="ECO:0007669"/>
    <property type="project" value="UniProtKB-KW"/>
</dbReference>
<protein>
    <recommendedName>
        <fullName evidence="9">Acetoacetyl-CoA synthetase</fullName>
    </recommendedName>
</protein>
<proteinExistence type="inferred from homology"/>
<evidence type="ECO:0000256" key="3">
    <source>
        <dbReference type="ARBA" id="ARBA00022741"/>
    </source>
</evidence>
<evidence type="ECO:0008006" key="9">
    <source>
        <dbReference type="Google" id="ProtNLM"/>
    </source>
</evidence>
<evidence type="ECO:0000259" key="6">
    <source>
        <dbReference type="Pfam" id="PF16177"/>
    </source>
</evidence>
<feature type="domain" description="AMP-dependent synthetase/ligase" evidence="5">
    <location>
        <begin position="103"/>
        <end position="490"/>
    </location>
</feature>
<dbReference type="InterPro" id="IPR045851">
    <property type="entry name" value="AMP-bd_C_sf"/>
</dbReference>